<dbReference type="EMBL" id="AZAC01000067">
    <property type="protein sequence ID" value="KIX11233.1"/>
    <property type="molecule type" value="Genomic_DNA"/>
</dbReference>
<sequence>MKIVLILSDSFRFDHIGAFGRQQVDTPELDALMADSVCFDKCYAGSFPTVPQRFDMLTGRLGFPTRGWQPLTPNDITVSEILLDHGYVTQLITDTNEILRHEQNYNRGYIGHHLERGQERDIYFTKANEPLNHTIPIEKARHSFYFGDHTQADLTDWVCSHWRWEEDRFPPRLAQIASKWLEFNYKADDFLLHLDFFDPHEPWNPPDYYVEKYHPGYTGTPMTMPNYGPADVFSEDDLDDMRARYKGEIELVSKWVGTVIRKMKDVGIYDESLIIFTSDHGILLGEHNRCGKLNISETDTRGPWPLYDDVIHVPMIMKLPGQEAKGTTISEMVQPIDITPTILDLAGVDTKAKLPGKAPLPFREIAQELKGIMLGRDKGLNLLDGQSLLPLIRGEKAWDRDYIFSSQRLGRLNANFSFSLTPEADSTMFWITVTGKKHVLFIGGREEEAPQLFNLESDPGQEKDVFNENKELAAEMVSALTDYLAEKNGSSEDIDLLKAKIKTFA</sequence>
<dbReference type="InterPro" id="IPR050738">
    <property type="entry name" value="Sulfatase"/>
</dbReference>
<dbReference type="FunCoup" id="A0A0D2HKP6">
    <property type="interactions" value="204"/>
</dbReference>
<evidence type="ECO:0000256" key="1">
    <source>
        <dbReference type="ARBA" id="ARBA00008779"/>
    </source>
</evidence>
<dbReference type="Pfam" id="PF00884">
    <property type="entry name" value="Sulfatase"/>
    <property type="match status" value="1"/>
</dbReference>
<evidence type="ECO:0000313" key="3">
    <source>
        <dbReference type="EMBL" id="KIX11233.1"/>
    </source>
</evidence>
<dbReference type="GO" id="GO:0004065">
    <property type="term" value="F:arylsulfatase activity"/>
    <property type="evidence" value="ECO:0007669"/>
    <property type="project" value="TreeGrafter"/>
</dbReference>
<accession>A0A0D2HKP6</accession>
<name>A0A0D2HKP6_9BACT</name>
<gene>
    <name evidence="3" type="ORF">X474_25660</name>
</gene>
<evidence type="ECO:0000259" key="2">
    <source>
        <dbReference type="Pfam" id="PF00884"/>
    </source>
</evidence>
<evidence type="ECO:0000313" key="4">
    <source>
        <dbReference type="Proteomes" id="UP000032233"/>
    </source>
</evidence>
<dbReference type="Gene3D" id="3.40.720.10">
    <property type="entry name" value="Alkaline Phosphatase, subunit A"/>
    <property type="match status" value="2"/>
</dbReference>
<keyword evidence="4" id="KW-1185">Reference proteome</keyword>
<comment type="similarity">
    <text evidence="1">Belongs to the sulfatase family.</text>
</comment>
<dbReference type="OrthoDB" id="5500422at2"/>
<dbReference type="InterPro" id="IPR017850">
    <property type="entry name" value="Alkaline_phosphatase_core_sf"/>
</dbReference>
<organism evidence="3 4">
    <name type="scientific">Dethiosulfatarculus sandiegensis</name>
    <dbReference type="NCBI Taxonomy" id="1429043"/>
    <lineage>
        <taxon>Bacteria</taxon>
        <taxon>Pseudomonadati</taxon>
        <taxon>Thermodesulfobacteriota</taxon>
        <taxon>Desulfarculia</taxon>
        <taxon>Desulfarculales</taxon>
        <taxon>Desulfarculaceae</taxon>
        <taxon>Dethiosulfatarculus</taxon>
    </lineage>
</organism>
<comment type="caution">
    <text evidence="3">The sequence shown here is derived from an EMBL/GenBank/DDBJ whole genome shotgun (WGS) entry which is preliminary data.</text>
</comment>
<feature type="domain" description="Sulfatase N-terminal" evidence="2">
    <location>
        <begin position="3"/>
        <end position="348"/>
    </location>
</feature>
<proteinExistence type="inferred from homology"/>
<dbReference type="CDD" id="cd16148">
    <property type="entry name" value="sulfatase_like"/>
    <property type="match status" value="1"/>
</dbReference>
<dbReference type="AlphaFoldDB" id="A0A0D2HKP6"/>
<dbReference type="InterPro" id="IPR000917">
    <property type="entry name" value="Sulfatase_N"/>
</dbReference>
<dbReference type="Proteomes" id="UP000032233">
    <property type="component" value="Unassembled WGS sequence"/>
</dbReference>
<dbReference type="PANTHER" id="PTHR42693">
    <property type="entry name" value="ARYLSULFATASE FAMILY MEMBER"/>
    <property type="match status" value="1"/>
</dbReference>
<protein>
    <recommendedName>
        <fullName evidence="2">Sulfatase N-terminal domain-containing protein</fullName>
    </recommendedName>
</protein>
<reference evidence="3 4" key="1">
    <citation type="submission" date="2013-11" db="EMBL/GenBank/DDBJ databases">
        <title>Metagenomic analysis of a methanogenic consortium involved in long chain n-alkane degradation.</title>
        <authorList>
            <person name="Davidova I.A."/>
            <person name="Callaghan A.V."/>
            <person name="Wawrik B."/>
            <person name="Pruitt S."/>
            <person name="Marks C."/>
            <person name="Duncan K.E."/>
            <person name="Suflita J.M."/>
        </authorList>
    </citation>
    <scope>NUCLEOTIDE SEQUENCE [LARGE SCALE GENOMIC DNA]</scope>
    <source>
        <strain evidence="3 4">SPR</strain>
    </source>
</reference>
<dbReference type="InParanoid" id="A0A0D2HKP6"/>
<dbReference type="PANTHER" id="PTHR42693:SF33">
    <property type="entry name" value="ARYLSULFATASE"/>
    <property type="match status" value="1"/>
</dbReference>
<dbReference type="SUPFAM" id="SSF53649">
    <property type="entry name" value="Alkaline phosphatase-like"/>
    <property type="match status" value="1"/>
</dbReference>
<dbReference type="STRING" id="1429043.X474_25660"/>
<dbReference type="RefSeq" id="WP_044352349.1">
    <property type="nucleotide sequence ID" value="NZ_AZAC01000067.1"/>
</dbReference>